<dbReference type="InterPro" id="IPR051416">
    <property type="entry name" value="phD-YefM_TA_antitoxins"/>
</dbReference>
<protein>
    <recommendedName>
        <fullName evidence="2">Antitoxin</fullName>
    </recommendedName>
</protein>
<dbReference type="Gene3D" id="3.40.1620.10">
    <property type="entry name" value="YefM-like domain"/>
    <property type="match status" value="1"/>
</dbReference>
<comment type="caution">
    <text evidence="3">The sequence shown here is derived from an EMBL/GenBank/DDBJ whole genome shotgun (WGS) entry which is preliminary data.</text>
</comment>
<dbReference type="EMBL" id="MTPX02000059">
    <property type="protein sequence ID" value="PHP52215.1"/>
    <property type="molecule type" value="Genomic_DNA"/>
</dbReference>
<dbReference type="SUPFAM" id="SSF143120">
    <property type="entry name" value="YefM-like"/>
    <property type="match status" value="1"/>
</dbReference>
<dbReference type="NCBIfam" id="TIGR01552">
    <property type="entry name" value="phd_fam"/>
    <property type="match status" value="1"/>
</dbReference>
<comment type="similarity">
    <text evidence="1 2">Belongs to the phD/YefM antitoxin family.</text>
</comment>
<dbReference type="PANTHER" id="PTHR35377:SF5">
    <property type="entry name" value="ANTITOXIN VAPB46"/>
    <property type="match status" value="1"/>
</dbReference>
<evidence type="ECO:0000256" key="2">
    <source>
        <dbReference type="RuleBase" id="RU362080"/>
    </source>
</evidence>
<evidence type="ECO:0000256" key="1">
    <source>
        <dbReference type="ARBA" id="ARBA00009981"/>
    </source>
</evidence>
<sequence>MMTMTTIPHRELRNDSAAILRRVEAGESFEITNNGRPVAELVPITQDRLALLRRQGATRPAVPTDFNALKRARGLSSKDVLDDLRGEQ</sequence>
<comment type="function">
    <text evidence="2">Antitoxin component of a type II toxin-antitoxin (TA) system.</text>
</comment>
<keyword evidence="4" id="KW-1185">Reference proteome</keyword>
<dbReference type="PANTHER" id="PTHR35377">
    <property type="entry name" value="ANTITOXIN VAPB49-RELATED-RELATED"/>
    <property type="match status" value="1"/>
</dbReference>
<accession>A0ABX4MDZ0</accession>
<organism evidence="3 4">
    <name type="scientific">Actinomyces ruminis</name>
    <dbReference type="NCBI Taxonomy" id="1937003"/>
    <lineage>
        <taxon>Bacteria</taxon>
        <taxon>Bacillati</taxon>
        <taxon>Actinomycetota</taxon>
        <taxon>Actinomycetes</taxon>
        <taxon>Actinomycetales</taxon>
        <taxon>Actinomycetaceae</taxon>
        <taxon>Actinomyces</taxon>
    </lineage>
</organism>
<proteinExistence type="inferred from homology"/>
<dbReference type="Pfam" id="PF02604">
    <property type="entry name" value="PhdYeFM_antitox"/>
    <property type="match status" value="1"/>
</dbReference>
<dbReference type="Proteomes" id="UP000194577">
    <property type="component" value="Unassembled WGS sequence"/>
</dbReference>
<dbReference type="InterPro" id="IPR036165">
    <property type="entry name" value="YefM-like_sf"/>
</dbReference>
<gene>
    <name evidence="3" type="ORF">BW737_011170</name>
</gene>
<evidence type="ECO:0000313" key="4">
    <source>
        <dbReference type="Proteomes" id="UP000194577"/>
    </source>
</evidence>
<evidence type="ECO:0000313" key="3">
    <source>
        <dbReference type="EMBL" id="PHP52215.1"/>
    </source>
</evidence>
<dbReference type="InterPro" id="IPR006442">
    <property type="entry name" value="Antitoxin_Phd/YefM"/>
</dbReference>
<name>A0ABX4MDZ0_9ACTO</name>
<reference evidence="3 4" key="1">
    <citation type="submission" date="2017-10" db="EMBL/GenBank/DDBJ databases">
        <title>Draft genome sequence of cellulolytic Actinomyces sp CtC72 isolated from cattle rumen fluid.</title>
        <authorList>
            <person name="Joshi A.J."/>
            <person name="Vasudevan G."/>
            <person name="Lanjekar V.B."/>
            <person name="Hivarkar S."/>
            <person name="Engineer A."/>
            <person name="Pore S.D."/>
            <person name="Dhakephalkar P.K."/>
            <person name="Dagar S."/>
        </authorList>
    </citation>
    <scope>NUCLEOTIDE SEQUENCE [LARGE SCALE GENOMIC DNA]</scope>
    <source>
        <strain evidence="4">CtC72</strain>
    </source>
</reference>